<comment type="caution">
    <text evidence="1">The sequence shown here is derived from an EMBL/GenBank/DDBJ whole genome shotgun (WGS) entry which is preliminary data.</text>
</comment>
<evidence type="ECO:0000313" key="1">
    <source>
        <dbReference type="EMBL" id="KTD08726.1"/>
    </source>
</evidence>
<dbReference type="NCBIfam" id="NF043026">
    <property type="entry name" value="T4SS_AnkK"/>
    <property type="match status" value="1"/>
</dbReference>
<proteinExistence type="predicted"/>
<gene>
    <name evidence="1" type="primary">ankK</name>
    <name evidence="1" type="ORF">Ljam_2921</name>
</gene>
<dbReference type="PATRIC" id="fig|455.5.peg.3068"/>
<dbReference type="STRING" id="455.Ljam_2921"/>
<dbReference type="RefSeq" id="WP_058450718.1">
    <property type="nucleotide sequence ID" value="NZ_CAAAJF010000001.1"/>
</dbReference>
<dbReference type="EMBL" id="LNYG01000013">
    <property type="protein sequence ID" value="KTD08726.1"/>
    <property type="molecule type" value="Genomic_DNA"/>
</dbReference>
<dbReference type="InterPro" id="IPR049972">
    <property type="entry name" value="T4SS_AnkK"/>
</dbReference>
<name>A0A0W0UM67_9GAMM</name>
<dbReference type="Proteomes" id="UP000054715">
    <property type="component" value="Unassembled WGS sequence"/>
</dbReference>
<sequence>MPNFYKETEITTGPASHSGHIVYKEALLQQSKKIVFKLNKRDQSLLSLYEASLTRLISLFLKPNLTPKQKVVRNEEGNIIGLAVEHFCYTAARRETLAPNFGSLKKTATGYRIKSKKREKAEDIPIYFLNEFYKGFFADLYQAFLDGKIILDMESLASILCSAYTLEEDDLHKGNLGFYIVEREKKLRVVFFKIDNDLLLSNSLMSRYESRIEHWGHGEDAFKITVRDLLGFPKLMDSKNHYWPTCLRYFVGYNDLKVYNSAETEAFIQLGKNPEFQQAKWREWYQHILIQSVMIESYLERSLNRSDSYERAQLALISQATIARLSQLKAVLFSIPEFRQYVATVNHEKLSEEIFTDHPKLSNADNHTLLNRQLELYKGLCLSADGFKKGDTPLHVAIRLGDYRYHETWSHFKEFANQANEEGEKPLDVAVTKVQTHLSTNPDVAIEDPRVNPFFTMKHLLNEGVDKTSLYKKFCNDNRQLKITSYHLQSTYFDRVKKTTNAEGFIEVLRDVGEDYRFSLKMKKEISIYCLRFFLKNQAEDIELGSVLCQLKQALNGGNGKQPRPELQFIRQLRSSLWIVRLIRGLLGGTSTQLEFNKLLEAKQKQIATSEPSSCFSAFFTTRNIKATQDENSLTIKSTSFRRGLAK</sequence>
<organism evidence="1 2">
    <name type="scientific">Legionella jamestowniensis</name>
    <dbReference type="NCBI Taxonomy" id="455"/>
    <lineage>
        <taxon>Bacteria</taxon>
        <taxon>Pseudomonadati</taxon>
        <taxon>Pseudomonadota</taxon>
        <taxon>Gammaproteobacteria</taxon>
        <taxon>Legionellales</taxon>
        <taxon>Legionellaceae</taxon>
        <taxon>Legionella</taxon>
    </lineage>
</organism>
<reference evidence="1 2" key="1">
    <citation type="submission" date="2015-11" db="EMBL/GenBank/DDBJ databases">
        <title>Genomic analysis of 38 Legionella species identifies large and diverse effector repertoires.</title>
        <authorList>
            <person name="Burstein D."/>
            <person name="Amaro F."/>
            <person name="Zusman T."/>
            <person name="Lifshitz Z."/>
            <person name="Cohen O."/>
            <person name="Gilbert J.A."/>
            <person name="Pupko T."/>
            <person name="Shuman H.A."/>
            <person name="Segal G."/>
        </authorList>
    </citation>
    <scope>NUCLEOTIDE SEQUENCE [LARGE SCALE GENOMIC DNA]</scope>
    <source>
        <strain evidence="1 2">JA-26-G1-E2</strain>
    </source>
</reference>
<dbReference type="OrthoDB" id="5652348at2"/>
<protein>
    <submittedName>
        <fullName evidence="1">Substrate of the Dot/Icm secretion system</fullName>
    </submittedName>
</protein>
<accession>A0A0W0UM67</accession>
<evidence type="ECO:0000313" key="2">
    <source>
        <dbReference type="Proteomes" id="UP000054715"/>
    </source>
</evidence>
<dbReference type="AlphaFoldDB" id="A0A0W0UM67"/>